<dbReference type="PANTHER" id="PTHR10849:SF24">
    <property type="entry name" value="NADH-QUINONE OXIDOREDUCTASE SUBUNIT I 2"/>
    <property type="match status" value="1"/>
</dbReference>
<evidence type="ECO:0000256" key="8">
    <source>
        <dbReference type="ARBA" id="ARBA00023014"/>
    </source>
</evidence>
<feature type="region of interest" description="Disordered" evidence="12">
    <location>
        <begin position="152"/>
        <end position="194"/>
    </location>
</feature>
<feature type="compositionally biased region" description="Basic and acidic residues" evidence="12">
    <location>
        <begin position="181"/>
        <end position="194"/>
    </location>
</feature>
<keyword evidence="1" id="KW-1003">Cell membrane</keyword>
<keyword evidence="9" id="KW-0520">NAD</keyword>
<feature type="region of interest" description="Disordered" evidence="12">
    <location>
        <begin position="210"/>
        <end position="344"/>
    </location>
</feature>
<evidence type="ECO:0000256" key="11">
    <source>
        <dbReference type="ARBA" id="ARBA00023136"/>
    </source>
</evidence>
<dbReference type="PROSITE" id="PS00198">
    <property type="entry name" value="4FE4S_FER_1"/>
    <property type="match status" value="1"/>
</dbReference>
<evidence type="ECO:0000256" key="7">
    <source>
        <dbReference type="ARBA" id="ARBA00023004"/>
    </source>
</evidence>
<feature type="compositionally biased region" description="Basic and acidic residues" evidence="12">
    <location>
        <begin position="214"/>
        <end position="235"/>
    </location>
</feature>
<keyword evidence="10 14" id="KW-0830">Ubiquinone</keyword>
<keyword evidence="7" id="KW-0408">Iron</keyword>
<dbReference type="PROSITE" id="PS51379">
    <property type="entry name" value="4FE4S_FER_2"/>
    <property type="match status" value="2"/>
</dbReference>
<protein>
    <submittedName>
        <fullName evidence="14">Formate hydrogenlyase subunit 6/NADH:ubiquinone oxidoreductase subunit (Chain I)</fullName>
    </submittedName>
</protein>
<keyword evidence="2" id="KW-0004">4Fe-4S</keyword>
<organism evidence="14 15">
    <name type="scientific">Dyadobacter psychrophilus</name>
    <dbReference type="NCBI Taxonomy" id="651661"/>
    <lineage>
        <taxon>Bacteria</taxon>
        <taxon>Pseudomonadati</taxon>
        <taxon>Bacteroidota</taxon>
        <taxon>Cytophagia</taxon>
        <taxon>Cytophagales</taxon>
        <taxon>Spirosomataceae</taxon>
        <taxon>Dyadobacter</taxon>
    </lineage>
</organism>
<name>A0A1T5H4W9_9BACT</name>
<evidence type="ECO:0000259" key="13">
    <source>
        <dbReference type="PROSITE" id="PS51379"/>
    </source>
</evidence>
<evidence type="ECO:0000256" key="5">
    <source>
        <dbReference type="ARBA" id="ARBA00022737"/>
    </source>
</evidence>
<feature type="domain" description="4Fe-4S ferredoxin-type" evidence="13">
    <location>
        <begin position="83"/>
        <end position="112"/>
    </location>
</feature>
<dbReference type="Pfam" id="PF12838">
    <property type="entry name" value="Fer4_7"/>
    <property type="match status" value="1"/>
</dbReference>
<sequence>MVDIRSDDFFGGQEGMVTIQYPQETIPIPDNGRYRLHNEMDDCIVCDKCVKVCPVDCIEIEPIRAIEEVGKASDGSSIRLYAAKFDIDMAKCCYCGLCTTVCPTECLTMTKTFDYSELDVRDMVYNYANLTPEEADEKRRLLEQFQKEKEALKAAPKPTVTAEQPSASPARPVFKPGMKPKVQETEAEAKEEVPVSKPARPVFLPKKPAAPVVAKEELPEVKAEEVSEAKTEETPKPAPKLPFKPSMKPKVVSEDKAEIPSPAEKVAEESAKPAPARPIFKPKMKPAVSAEEKIVEEPKAAAEPETAAGAEKIDIEEPKAEIIPEPEAKPKPAFRPTMKPKSKD</sequence>
<dbReference type="GO" id="GO:0046872">
    <property type="term" value="F:metal ion binding"/>
    <property type="evidence" value="ECO:0007669"/>
    <property type="project" value="UniProtKB-KW"/>
</dbReference>
<evidence type="ECO:0000256" key="1">
    <source>
        <dbReference type="ARBA" id="ARBA00022475"/>
    </source>
</evidence>
<dbReference type="AlphaFoldDB" id="A0A1T5H4W9"/>
<gene>
    <name evidence="14" type="ORF">SAMN05660293_04908</name>
</gene>
<reference evidence="15" key="1">
    <citation type="submission" date="2017-02" db="EMBL/GenBank/DDBJ databases">
        <authorList>
            <person name="Varghese N."/>
            <person name="Submissions S."/>
        </authorList>
    </citation>
    <scope>NUCLEOTIDE SEQUENCE [LARGE SCALE GENOMIC DNA]</scope>
    <source>
        <strain evidence="15">DSM 22270</strain>
    </source>
</reference>
<evidence type="ECO:0000256" key="10">
    <source>
        <dbReference type="ARBA" id="ARBA00023075"/>
    </source>
</evidence>
<feature type="domain" description="4Fe-4S ferredoxin-type" evidence="13">
    <location>
        <begin position="32"/>
        <end position="63"/>
    </location>
</feature>
<dbReference type="SUPFAM" id="SSF54862">
    <property type="entry name" value="4Fe-4S ferredoxins"/>
    <property type="match status" value="1"/>
</dbReference>
<evidence type="ECO:0000256" key="6">
    <source>
        <dbReference type="ARBA" id="ARBA00022967"/>
    </source>
</evidence>
<keyword evidence="5" id="KW-0677">Repeat</keyword>
<feature type="compositionally biased region" description="Basic and acidic residues" evidence="12">
    <location>
        <begin position="290"/>
        <end position="302"/>
    </location>
</feature>
<dbReference type="InterPro" id="IPR010226">
    <property type="entry name" value="NADH_quinone_OxRdtase_chainI"/>
</dbReference>
<keyword evidence="6" id="KW-1278">Translocase</keyword>
<dbReference type="STRING" id="651661.SAMN05660293_04908"/>
<keyword evidence="8" id="KW-0411">Iron-sulfur</keyword>
<keyword evidence="15" id="KW-1185">Reference proteome</keyword>
<accession>A0A1T5H4W9</accession>
<evidence type="ECO:0000313" key="15">
    <source>
        <dbReference type="Proteomes" id="UP000190897"/>
    </source>
</evidence>
<keyword evidence="3" id="KW-0874">Quinone</keyword>
<dbReference type="GO" id="GO:0016829">
    <property type="term" value="F:lyase activity"/>
    <property type="evidence" value="ECO:0007669"/>
    <property type="project" value="UniProtKB-KW"/>
</dbReference>
<dbReference type="InterPro" id="IPR017900">
    <property type="entry name" value="4Fe4S_Fe_S_CS"/>
</dbReference>
<evidence type="ECO:0000256" key="2">
    <source>
        <dbReference type="ARBA" id="ARBA00022485"/>
    </source>
</evidence>
<dbReference type="GO" id="GO:0016651">
    <property type="term" value="F:oxidoreductase activity, acting on NAD(P)H"/>
    <property type="evidence" value="ECO:0007669"/>
    <property type="project" value="InterPro"/>
</dbReference>
<evidence type="ECO:0000256" key="3">
    <source>
        <dbReference type="ARBA" id="ARBA00022719"/>
    </source>
</evidence>
<dbReference type="GO" id="GO:0048038">
    <property type="term" value="F:quinone binding"/>
    <property type="evidence" value="ECO:0007669"/>
    <property type="project" value="UniProtKB-KW"/>
</dbReference>
<evidence type="ECO:0000313" key="14">
    <source>
        <dbReference type="EMBL" id="SKC15714.1"/>
    </source>
</evidence>
<keyword evidence="11" id="KW-0472">Membrane</keyword>
<dbReference type="GO" id="GO:0051539">
    <property type="term" value="F:4 iron, 4 sulfur cluster binding"/>
    <property type="evidence" value="ECO:0007669"/>
    <property type="project" value="UniProtKB-KW"/>
</dbReference>
<evidence type="ECO:0000256" key="12">
    <source>
        <dbReference type="SAM" id="MobiDB-lite"/>
    </source>
</evidence>
<dbReference type="Gene3D" id="3.30.70.3270">
    <property type="match status" value="1"/>
</dbReference>
<feature type="compositionally biased region" description="Basic and acidic residues" evidence="12">
    <location>
        <begin position="311"/>
        <end position="330"/>
    </location>
</feature>
<dbReference type="EMBL" id="FUZA01000008">
    <property type="protein sequence ID" value="SKC15714.1"/>
    <property type="molecule type" value="Genomic_DNA"/>
</dbReference>
<dbReference type="Proteomes" id="UP000190897">
    <property type="component" value="Unassembled WGS sequence"/>
</dbReference>
<keyword evidence="4" id="KW-0479">Metal-binding</keyword>
<dbReference type="GO" id="GO:0016020">
    <property type="term" value="C:membrane"/>
    <property type="evidence" value="ECO:0007669"/>
    <property type="project" value="InterPro"/>
</dbReference>
<keyword evidence="14" id="KW-0456">Lyase</keyword>
<evidence type="ECO:0000256" key="4">
    <source>
        <dbReference type="ARBA" id="ARBA00022723"/>
    </source>
</evidence>
<proteinExistence type="predicted"/>
<dbReference type="InterPro" id="IPR017896">
    <property type="entry name" value="4Fe4S_Fe-S-bd"/>
</dbReference>
<evidence type="ECO:0000256" key="9">
    <source>
        <dbReference type="ARBA" id="ARBA00023027"/>
    </source>
</evidence>
<dbReference type="PANTHER" id="PTHR10849">
    <property type="entry name" value="NADH DEHYDROGENASE UBIQUINONE IRON-SULFUR PROTEIN 8, MITOCHONDRIAL"/>
    <property type="match status" value="1"/>
</dbReference>